<evidence type="ECO:0000259" key="5">
    <source>
        <dbReference type="Pfam" id="PF00501"/>
    </source>
</evidence>
<evidence type="ECO:0000313" key="6">
    <source>
        <dbReference type="EMBL" id="GMR50500.1"/>
    </source>
</evidence>
<dbReference type="GO" id="GO:0016405">
    <property type="term" value="F:CoA-ligase activity"/>
    <property type="evidence" value="ECO:0007669"/>
    <property type="project" value="TreeGrafter"/>
</dbReference>
<proteinExistence type="inferred from homology"/>
<dbReference type="Pfam" id="PF00501">
    <property type="entry name" value="AMP-binding"/>
    <property type="match status" value="1"/>
</dbReference>
<comment type="similarity">
    <text evidence="2">Belongs to the ATP-dependent AMP-binding enzyme family.</text>
</comment>
<dbReference type="GO" id="GO:0005777">
    <property type="term" value="C:peroxisome"/>
    <property type="evidence" value="ECO:0007669"/>
    <property type="project" value="UniProtKB-SubCell"/>
</dbReference>
<gene>
    <name evidence="6" type="ORF">PMAYCL1PPCAC_20695</name>
</gene>
<protein>
    <recommendedName>
        <fullName evidence="5">AMP-dependent synthetase/ligase domain-containing protein</fullName>
    </recommendedName>
</protein>
<evidence type="ECO:0000256" key="3">
    <source>
        <dbReference type="ARBA" id="ARBA00022598"/>
    </source>
</evidence>
<dbReference type="SUPFAM" id="SSF56801">
    <property type="entry name" value="Acetyl-CoA synthetase-like"/>
    <property type="match status" value="1"/>
</dbReference>
<dbReference type="Gene3D" id="3.40.50.12780">
    <property type="entry name" value="N-terminal domain of ligase-like"/>
    <property type="match status" value="1"/>
</dbReference>
<comment type="subcellular location">
    <subcellularLocation>
        <location evidence="1">Peroxisome</location>
    </subcellularLocation>
</comment>
<evidence type="ECO:0000256" key="4">
    <source>
        <dbReference type="ARBA" id="ARBA00023140"/>
    </source>
</evidence>
<dbReference type="PANTHER" id="PTHR24096">
    <property type="entry name" value="LONG-CHAIN-FATTY-ACID--COA LIGASE"/>
    <property type="match status" value="1"/>
</dbReference>
<comment type="caution">
    <text evidence="6">The sequence shown here is derived from an EMBL/GenBank/DDBJ whole genome shotgun (WGS) entry which is preliminary data.</text>
</comment>
<evidence type="ECO:0000313" key="7">
    <source>
        <dbReference type="Proteomes" id="UP001328107"/>
    </source>
</evidence>
<evidence type="ECO:0000256" key="2">
    <source>
        <dbReference type="ARBA" id="ARBA00006432"/>
    </source>
</evidence>
<feature type="non-terminal residue" evidence="6">
    <location>
        <position position="1"/>
    </location>
</feature>
<keyword evidence="7" id="KW-1185">Reference proteome</keyword>
<dbReference type="AlphaFoldDB" id="A0AAN5CUA1"/>
<dbReference type="InterPro" id="IPR000873">
    <property type="entry name" value="AMP-dep_synth/lig_dom"/>
</dbReference>
<organism evidence="6 7">
    <name type="scientific">Pristionchus mayeri</name>
    <dbReference type="NCBI Taxonomy" id="1317129"/>
    <lineage>
        <taxon>Eukaryota</taxon>
        <taxon>Metazoa</taxon>
        <taxon>Ecdysozoa</taxon>
        <taxon>Nematoda</taxon>
        <taxon>Chromadorea</taxon>
        <taxon>Rhabditida</taxon>
        <taxon>Rhabditina</taxon>
        <taxon>Diplogasteromorpha</taxon>
        <taxon>Diplogasteroidea</taxon>
        <taxon>Neodiplogasteridae</taxon>
        <taxon>Pristionchus</taxon>
    </lineage>
</organism>
<dbReference type="Proteomes" id="UP001328107">
    <property type="component" value="Unassembled WGS sequence"/>
</dbReference>
<dbReference type="EMBL" id="BTRK01000004">
    <property type="protein sequence ID" value="GMR50500.1"/>
    <property type="molecule type" value="Genomic_DNA"/>
</dbReference>
<keyword evidence="3" id="KW-0436">Ligase</keyword>
<keyword evidence="4" id="KW-0576">Peroxisome</keyword>
<reference evidence="7" key="1">
    <citation type="submission" date="2022-10" db="EMBL/GenBank/DDBJ databases">
        <title>Genome assembly of Pristionchus species.</title>
        <authorList>
            <person name="Yoshida K."/>
            <person name="Sommer R.J."/>
        </authorList>
    </citation>
    <scope>NUCLEOTIDE SEQUENCE [LARGE SCALE GENOMIC DNA]</scope>
    <source>
        <strain evidence="7">RS5460</strain>
    </source>
</reference>
<evidence type="ECO:0000256" key="1">
    <source>
        <dbReference type="ARBA" id="ARBA00004275"/>
    </source>
</evidence>
<feature type="non-terminal residue" evidence="6">
    <location>
        <position position="162"/>
    </location>
</feature>
<dbReference type="PANTHER" id="PTHR24096:SF149">
    <property type="entry name" value="AMP-BINDING DOMAIN-CONTAINING PROTEIN-RELATED"/>
    <property type="match status" value="1"/>
</dbReference>
<sequence length="162" mass="17933">ISQNTEFMENWRKSLNDEVIKSPCTPVPIPEDTVIARALKSLKVHASKHPNNTAVIEALNHERSLTYQQIHDRALSFATFLTSRGFAMGDRVTVALPNSIEFPVVHFGTWAAGGSVVGAREAFKLHEYVHQLRDSCPTVVVITEQSLDVVIEAVQQCPSVKV</sequence>
<accession>A0AAN5CUA1</accession>
<dbReference type="InterPro" id="IPR042099">
    <property type="entry name" value="ANL_N_sf"/>
</dbReference>
<feature type="domain" description="AMP-dependent synthetase/ligase" evidence="5">
    <location>
        <begin position="44"/>
        <end position="156"/>
    </location>
</feature>
<name>A0AAN5CUA1_9BILA</name>